<keyword evidence="2 5" id="KW-0812">Transmembrane</keyword>
<dbReference type="RefSeq" id="WP_344132042.1">
    <property type="nucleotide sequence ID" value="NZ_BAAALT010000091.1"/>
</dbReference>
<dbReference type="InterPro" id="IPR007318">
    <property type="entry name" value="Phopholipid_MeTrfase"/>
</dbReference>
<dbReference type="Gene3D" id="1.20.120.1630">
    <property type="match status" value="1"/>
</dbReference>
<evidence type="ECO:0000256" key="3">
    <source>
        <dbReference type="ARBA" id="ARBA00022989"/>
    </source>
</evidence>
<organism evidence="6 7">
    <name type="scientific">Luedemannella flava</name>
    <dbReference type="NCBI Taxonomy" id="349316"/>
    <lineage>
        <taxon>Bacteria</taxon>
        <taxon>Bacillati</taxon>
        <taxon>Actinomycetota</taxon>
        <taxon>Actinomycetes</taxon>
        <taxon>Micromonosporales</taxon>
        <taxon>Micromonosporaceae</taxon>
        <taxon>Luedemannella</taxon>
    </lineage>
</organism>
<comment type="caution">
    <text evidence="6">The sequence shown here is derived from an EMBL/GenBank/DDBJ whole genome shotgun (WGS) entry which is preliminary data.</text>
</comment>
<accession>A0ABP4Y9M7</accession>
<dbReference type="Proteomes" id="UP001500218">
    <property type="component" value="Unassembled WGS sequence"/>
</dbReference>
<keyword evidence="7" id="KW-1185">Reference proteome</keyword>
<sequence>MRTGPKTAVSSLAGMVCLGLLLFVPAGTFDYWQAWVFIGTVTVVTAGPSVYLVVRDPAAIERRMKVGQETRPVQRVLVFAFLVLMPALLVFCALDHRFGWSSVPTVLVLIADAVVAAGLVITMVVVLQNRFAAANIAVYAGQKLVSTGLYGIIRHPMYAGALIMTIGIPVALDSWWGLVAVVPATVILVLRILDEEKALGQDLDGYREYVRETRFRLVPYVW</sequence>
<evidence type="ECO:0000256" key="1">
    <source>
        <dbReference type="ARBA" id="ARBA00004127"/>
    </source>
</evidence>
<feature type="transmembrane region" description="Helical" evidence="5">
    <location>
        <begin position="174"/>
        <end position="193"/>
    </location>
</feature>
<gene>
    <name evidence="6" type="ORF">GCM10009682_32540</name>
</gene>
<evidence type="ECO:0000313" key="7">
    <source>
        <dbReference type="Proteomes" id="UP001500218"/>
    </source>
</evidence>
<feature type="transmembrane region" description="Helical" evidence="5">
    <location>
        <begin position="148"/>
        <end position="168"/>
    </location>
</feature>
<feature type="transmembrane region" description="Helical" evidence="5">
    <location>
        <begin position="32"/>
        <end position="54"/>
    </location>
</feature>
<evidence type="ECO:0000256" key="2">
    <source>
        <dbReference type="ARBA" id="ARBA00022692"/>
    </source>
</evidence>
<dbReference type="InterPro" id="IPR052527">
    <property type="entry name" value="Metal_cation-efflux_comp"/>
</dbReference>
<protein>
    <submittedName>
        <fullName evidence="6">Isoprenylcysteine carboxylmethyltransferase family protein</fullName>
    </submittedName>
</protein>
<dbReference type="EMBL" id="BAAALT010000091">
    <property type="protein sequence ID" value="GAA1808233.1"/>
    <property type="molecule type" value="Genomic_DNA"/>
</dbReference>
<evidence type="ECO:0000256" key="4">
    <source>
        <dbReference type="ARBA" id="ARBA00023136"/>
    </source>
</evidence>
<keyword evidence="3 5" id="KW-1133">Transmembrane helix</keyword>
<dbReference type="PANTHER" id="PTHR43847:SF1">
    <property type="entry name" value="BLL3993 PROTEIN"/>
    <property type="match status" value="1"/>
</dbReference>
<reference evidence="7" key="1">
    <citation type="journal article" date="2019" name="Int. J. Syst. Evol. Microbiol.">
        <title>The Global Catalogue of Microorganisms (GCM) 10K type strain sequencing project: providing services to taxonomists for standard genome sequencing and annotation.</title>
        <authorList>
            <consortium name="The Broad Institute Genomics Platform"/>
            <consortium name="The Broad Institute Genome Sequencing Center for Infectious Disease"/>
            <person name="Wu L."/>
            <person name="Ma J."/>
        </authorList>
    </citation>
    <scope>NUCLEOTIDE SEQUENCE [LARGE SCALE GENOMIC DNA]</scope>
    <source>
        <strain evidence="7">JCM 13250</strain>
    </source>
</reference>
<comment type="subcellular location">
    <subcellularLocation>
        <location evidence="1">Endomembrane system</location>
        <topology evidence="1">Multi-pass membrane protein</topology>
    </subcellularLocation>
</comment>
<dbReference type="Pfam" id="PF04191">
    <property type="entry name" value="PEMT"/>
    <property type="match status" value="1"/>
</dbReference>
<feature type="transmembrane region" description="Helical" evidence="5">
    <location>
        <begin position="7"/>
        <end position="26"/>
    </location>
</feature>
<name>A0ABP4Y9M7_9ACTN</name>
<feature type="transmembrane region" description="Helical" evidence="5">
    <location>
        <begin position="75"/>
        <end position="94"/>
    </location>
</feature>
<dbReference type="PANTHER" id="PTHR43847">
    <property type="entry name" value="BLL3993 PROTEIN"/>
    <property type="match status" value="1"/>
</dbReference>
<feature type="transmembrane region" description="Helical" evidence="5">
    <location>
        <begin position="106"/>
        <end position="127"/>
    </location>
</feature>
<evidence type="ECO:0000256" key="5">
    <source>
        <dbReference type="SAM" id="Phobius"/>
    </source>
</evidence>
<proteinExistence type="predicted"/>
<evidence type="ECO:0000313" key="6">
    <source>
        <dbReference type="EMBL" id="GAA1808233.1"/>
    </source>
</evidence>
<keyword evidence="4 5" id="KW-0472">Membrane</keyword>